<dbReference type="SMART" id="SM00317">
    <property type="entry name" value="SET"/>
    <property type="match status" value="1"/>
</dbReference>
<feature type="region of interest" description="Disordered" evidence="1">
    <location>
        <begin position="1"/>
        <end position="74"/>
    </location>
</feature>
<feature type="compositionally biased region" description="Polar residues" evidence="1">
    <location>
        <begin position="7"/>
        <end position="38"/>
    </location>
</feature>
<dbReference type="Pfam" id="PF00856">
    <property type="entry name" value="SET"/>
    <property type="match status" value="1"/>
</dbReference>
<feature type="compositionally biased region" description="Basic and acidic residues" evidence="1">
    <location>
        <begin position="470"/>
        <end position="484"/>
    </location>
</feature>
<name>A0AAF0DHU2_9EURO</name>
<gene>
    <name evidence="3" type="ORF">PRK78_003297</name>
</gene>
<sequence length="535" mass="59068">MGPATEGSASEQPPVQTPSSLPLSHEGSSVKTGSSTETLPLVSHEQASLEEQSKQENSACRTIPQGIDENPLTVPSSSVVAAGEKPQDTRLPGLPSGSRCIARTNRANSIRDCDLPTVTSRAITKGGGWLVGELGDTKGRGLLSMTYMPRGHLIAHEPVMVVDETLESMNGSIQDYNRMLAERLREVNHPNFVHFFFKLKKSSEEEFGKFGAYFEKTCIPCPLSSAEKVRVVGPAITYINHSCNPNAQQTLVESEIRGKKCYFVDIRACRNIRPGEEITVSYEDIYVDVAARKEYMKQHFGFECACQFCANVNSEFEEDLAVIDRALPIARSPHVGIGLPAKAFKLFHQIISKLIRHGLLDRRYCDIMAHCAKISAFHSDAGRAIIFLNAAQSGFFAVQGYDGPDMWILLEAEANITSFAYNPGSERGLSTQDDAEIIGTLDSQGCIIAFMLEVDDKDYLRLADAKRLYADSEASEPPKRKAREEEPESMEQLLESLSLEKKEHDEARFAQNKGKGRGKKRQNQTKAGKGSRSRN</sequence>
<dbReference type="InterPro" id="IPR001214">
    <property type="entry name" value="SET_dom"/>
</dbReference>
<feature type="region of interest" description="Disordered" evidence="1">
    <location>
        <begin position="470"/>
        <end position="535"/>
    </location>
</feature>
<protein>
    <recommendedName>
        <fullName evidence="2">SET domain-containing protein</fullName>
    </recommendedName>
</protein>
<dbReference type="AlphaFoldDB" id="A0AAF0DHU2"/>
<feature type="domain" description="SET" evidence="2">
    <location>
        <begin position="116"/>
        <end position="283"/>
    </location>
</feature>
<organism evidence="3 4">
    <name type="scientific">Emydomyces testavorans</name>
    <dbReference type="NCBI Taxonomy" id="2070801"/>
    <lineage>
        <taxon>Eukaryota</taxon>
        <taxon>Fungi</taxon>
        <taxon>Dikarya</taxon>
        <taxon>Ascomycota</taxon>
        <taxon>Pezizomycotina</taxon>
        <taxon>Eurotiomycetes</taxon>
        <taxon>Eurotiomycetidae</taxon>
        <taxon>Onygenales</taxon>
        <taxon>Nannizziopsiaceae</taxon>
        <taxon>Emydomyces</taxon>
    </lineage>
</organism>
<evidence type="ECO:0000256" key="1">
    <source>
        <dbReference type="SAM" id="MobiDB-lite"/>
    </source>
</evidence>
<feature type="compositionally biased region" description="Basic and acidic residues" evidence="1">
    <location>
        <begin position="498"/>
        <end position="508"/>
    </location>
</feature>
<dbReference type="InterPro" id="IPR053185">
    <property type="entry name" value="SET_domain_protein"/>
</dbReference>
<accession>A0AAF0DHU2</accession>
<dbReference type="PROSITE" id="PS50280">
    <property type="entry name" value="SET"/>
    <property type="match status" value="1"/>
</dbReference>
<dbReference type="Proteomes" id="UP001219355">
    <property type="component" value="Chromosome 2"/>
</dbReference>
<evidence type="ECO:0000259" key="2">
    <source>
        <dbReference type="PROSITE" id="PS50280"/>
    </source>
</evidence>
<dbReference type="InterPro" id="IPR046341">
    <property type="entry name" value="SET_dom_sf"/>
</dbReference>
<dbReference type="PANTHER" id="PTHR47332">
    <property type="entry name" value="SET DOMAIN-CONTAINING PROTEIN 5"/>
    <property type="match status" value="1"/>
</dbReference>
<dbReference type="Gene3D" id="2.170.270.10">
    <property type="entry name" value="SET domain"/>
    <property type="match status" value="1"/>
</dbReference>
<dbReference type="CDD" id="cd20071">
    <property type="entry name" value="SET_SMYD"/>
    <property type="match status" value="1"/>
</dbReference>
<feature type="compositionally biased region" description="Polar residues" evidence="1">
    <location>
        <begin position="45"/>
        <end position="60"/>
    </location>
</feature>
<reference evidence="3" key="1">
    <citation type="submission" date="2023-03" db="EMBL/GenBank/DDBJ databases">
        <title>Emydomyces testavorans Genome Sequence.</title>
        <authorList>
            <person name="Hoyer L."/>
        </authorList>
    </citation>
    <scope>NUCLEOTIDE SEQUENCE</scope>
    <source>
        <strain evidence="3">16-2883</strain>
    </source>
</reference>
<feature type="compositionally biased region" description="Basic residues" evidence="1">
    <location>
        <begin position="514"/>
        <end position="535"/>
    </location>
</feature>
<evidence type="ECO:0000313" key="3">
    <source>
        <dbReference type="EMBL" id="WEW57830.1"/>
    </source>
</evidence>
<proteinExistence type="predicted"/>
<dbReference type="SUPFAM" id="SSF82199">
    <property type="entry name" value="SET domain"/>
    <property type="match status" value="1"/>
</dbReference>
<keyword evidence="4" id="KW-1185">Reference proteome</keyword>
<dbReference type="EMBL" id="CP120628">
    <property type="protein sequence ID" value="WEW57830.1"/>
    <property type="molecule type" value="Genomic_DNA"/>
</dbReference>
<dbReference type="PANTHER" id="PTHR47332:SF4">
    <property type="entry name" value="SET DOMAIN-CONTAINING PROTEIN 5"/>
    <property type="match status" value="1"/>
</dbReference>
<evidence type="ECO:0000313" key="4">
    <source>
        <dbReference type="Proteomes" id="UP001219355"/>
    </source>
</evidence>